<feature type="compositionally biased region" description="Basic and acidic residues" evidence="1">
    <location>
        <begin position="223"/>
        <end position="233"/>
    </location>
</feature>
<feature type="transmembrane region" description="Helical" evidence="2">
    <location>
        <begin position="171"/>
        <end position="194"/>
    </location>
</feature>
<reference evidence="3" key="2">
    <citation type="journal article" date="2022" name="Microbiol. Resour. Announc.">
        <title>Whole-Genome Sequence of Entomortierella parvispora E1425, a Mucoromycotan Fungus Associated with Burkholderiaceae-Related Endosymbiotic Bacteria.</title>
        <authorList>
            <person name="Herlambang A."/>
            <person name="Guo Y."/>
            <person name="Takashima Y."/>
            <person name="Narisawa K."/>
            <person name="Ohta H."/>
            <person name="Nishizawa T."/>
        </authorList>
    </citation>
    <scope>NUCLEOTIDE SEQUENCE</scope>
    <source>
        <strain evidence="3">E1425</strain>
    </source>
</reference>
<evidence type="ECO:0000256" key="1">
    <source>
        <dbReference type="SAM" id="MobiDB-lite"/>
    </source>
</evidence>
<dbReference type="EMBL" id="BQFW01000009">
    <property type="protein sequence ID" value="GJJ74693.1"/>
    <property type="molecule type" value="Genomic_DNA"/>
</dbReference>
<protein>
    <submittedName>
        <fullName evidence="3">Uncharacterized protein</fullName>
    </submittedName>
</protein>
<evidence type="ECO:0000313" key="3">
    <source>
        <dbReference type="EMBL" id="GJJ74693.1"/>
    </source>
</evidence>
<keyword evidence="2" id="KW-0472">Membrane</keyword>
<gene>
    <name evidence="3" type="ORF">EMPS_07051</name>
</gene>
<dbReference type="Proteomes" id="UP000827284">
    <property type="component" value="Unassembled WGS sequence"/>
</dbReference>
<sequence>MSSTSSAVTPAPTTYVNPKTPWAKYYCNENTSCPVAGMSCHYNKYCIPELAPGETCLDEKDTVAPFVARVDNVYSLFCDMPEDIKPQTTKCPLGCETWESCHGDICYLKKCTKDQTACKNGQLEMCMGLSREEIICYEAIPHGNTGGNITNPHGGKDQVVVESSGLSSSQVGGIAGGVSAVVVLAMAAGAWFMVRRRRANKAKAAAAAAATGSHSSLPTYYAQDEKRPIPESA</sequence>
<organism evidence="3 4">
    <name type="scientific">Entomortierella parvispora</name>
    <dbReference type="NCBI Taxonomy" id="205924"/>
    <lineage>
        <taxon>Eukaryota</taxon>
        <taxon>Fungi</taxon>
        <taxon>Fungi incertae sedis</taxon>
        <taxon>Mucoromycota</taxon>
        <taxon>Mortierellomycotina</taxon>
        <taxon>Mortierellomycetes</taxon>
        <taxon>Mortierellales</taxon>
        <taxon>Mortierellaceae</taxon>
        <taxon>Entomortierella</taxon>
    </lineage>
</organism>
<accession>A0A9P3LY31</accession>
<evidence type="ECO:0000313" key="4">
    <source>
        <dbReference type="Proteomes" id="UP000827284"/>
    </source>
</evidence>
<dbReference type="OrthoDB" id="2413364at2759"/>
<keyword evidence="2" id="KW-1133">Transmembrane helix</keyword>
<dbReference type="AlphaFoldDB" id="A0A9P3LY31"/>
<name>A0A9P3LY31_9FUNG</name>
<evidence type="ECO:0000256" key="2">
    <source>
        <dbReference type="SAM" id="Phobius"/>
    </source>
</evidence>
<keyword evidence="4" id="KW-1185">Reference proteome</keyword>
<feature type="region of interest" description="Disordered" evidence="1">
    <location>
        <begin position="207"/>
        <end position="233"/>
    </location>
</feature>
<reference evidence="3" key="1">
    <citation type="submission" date="2021-11" db="EMBL/GenBank/DDBJ databases">
        <authorList>
            <person name="Herlambang A."/>
            <person name="Guo Y."/>
            <person name="Takashima Y."/>
            <person name="Nishizawa T."/>
        </authorList>
    </citation>
    <scope>NUCLEOTIDE SEQUENCE</scope>
    <source>
        <strain evidence="3">E1425</strain>
    </source>
</reference>
<comment type="caution">
    <text evidence="3">The sequence shown here is derived from an EMBL/GenBank/DDBJ whole genome shotgun (WGS) entry which is preliminary data.</text>
</comment>
<keyword evidence="2" id="KW-0812">Transmembrane</keyword>
<proteinExistence type="predicted"/>